<dbReference type="GO" id="GO:0005737">
    <property type="term" value="C:cytoplasm"/>
    <property type="evidence" value="ECO:0007669"/>
    <property type="project" value="TreeGrafter"/>
</dbReference>
<dbReference type="GO" id="GO:0016881">
    <property type="term" value="F:acid-amino acid ligase activity"/>
    <property type="evidence" value="ECO:0007669"/>
    <property type="project" value="TreeGrafter"/>
</dbReference>
<sequence>MNERLDPEAVIEEFEALTRDSGRVQRDTLKKILEENGETEYLQRWGLNGRTDPDSFKACVPLATHKDLEPYIQCIADGRNPSVLTGKPITTISLRYSFLACSSLLLSF</sequence>
<dbReference type="Pfam" id="PF03321">
    <property type="entry name" value="GH3"/>
    <property type="match status" value="1"/>
</dbReference>
<dbReference type="PANTHER" id="PTHR31901">
    <property type="entry name" value="GH3 DOMAIN-CONTAINING PROTEIN"/>
    <property type="match status" value="1"/>
</dbReference>
<evidence type="ECO:0000313" key="1">
    <source>
        <dbReference type="EMBL" id="KAK4418545.1"/>
    </source>
</evidence>
<dbReference type="AlphaFoldDB" id="A0AAE1XUZ0"/>
<reference evidence="1" key="1">
    <citation type="submission" date="2020-06" db="EMBL/GenBank/DDBJ databases">
        <authorList>
            <person name="Li T."/>
            <person name="Hu X."/>
            <person name="Zhang T."/>
            <person name="Song X."/>
            <person name="Zhang H."/>
            <person name="Dai N."/>
            <person name="Sheng W."/>
            <person name="Hou X."/>
            <person name="Wei L."/>
        </authorList>
    </citation>
    <scope>NUCLEOTIDE SEQUENCE</scope>
    <source>
        <strain evidence="1">3651</strain>
        <tissue evidence="1">Leaf</tissue>
    </source>
</reference>
<name>A0AAE1XUZ0_9LAMI</name>
<comment type="caution">
    <text evidence="1">The sequence shown here is derived from an EMBL/GenBank/DDBJ whole genome shotgun (WGS) entry which is preliminary data.</text>
</comment>
<dbReference type="EMBL" id="JACGWO010000009">
    <property type="protein sequence ID" value="KAK4418545.1"/>
    <property type="molecule type" value="Genomic_DNA"/>
</dbReference>
<dbReference type="Proteomes" id="UP001293254">
    <property type="component" value="Unassembled WGS sequence"/>
</dbReference>
<accession>A0AAE1XUZ0</accession>
<gene>
    <name evidence="1" type="ORF">Salat_2267300</name>
</gene>
<evidence type="ECO:0000313" key="2">
    <source>
        <dbReference type="Proteomes" id="UP001293254"/>
    </source>
</evidence>
<protein>
    <submittedName>
        <fullName evidence="1">Jasmonoyl--L-amino acid synthetase JAR4</fullName>
    </submittedName>
</protein>
<dbReference type="PANTHER" id="PTHR31901:SF5">
    <property type="entry name" value="JASMONOYL--L-AMINO ACID SYNTHETASE JAR1"/>
    <property type="match status" value="1"/>
</dbReference>
<keyword evidence="2" id="KW-1185">Reference proteome</keyword>
<dbReference type="InterPro" id="IPR004993">
    <property type="entry name" value="GH3"/>
</dbReference>
<organism evidence="1 2">
    <name type="scientific">Sesamum alatum</name>
    <dbReference type="NCBI Taxonomy" id="300844"/>
    <lineage>
        <taxon>Eukaryota</taxon>
        <taxon>Viridiplantae</taxon>
        <taxon>Streptophyta</taxon>
        <taxon>Embryophyta</taxon>
        <taxon>Tracheophyta</taxon>
        <taxon>Spermatophyta</taxon>
        <taxon>Magnoliopsida</taxon>
        <taxon>eudicotyledons</taxon>
        <taxon>Gunneridae</taxon>
        <taxon>Pentapetalae</taxon>
        <taxon>asterids</taxon>
        <taxon>lamiids</taxon>
        <taxon>Lamiales</taxon>
        <taxon>Pedaliaceae</taxon>
        <taxon>Sesamum</taxon>
    </lineage>
</organism>
<proteinExistence type="predicted"/>
<reference evidence="1" key="2">
    <citation type="journal article" date="2024" name="Plant">
        <title>Genomic evolution and insights into agronomic trait innovations of Sesamum species.</title>
        <authorList>
            <person name="Miao H."/>
            <person name="Wang L."/>
            <person name="Qu L."/>
            <person name="Liu H."/>
            <person name="Sun Y."/>
            <person name="Le M."/>
            <person name="Wang Q."/>
            <person name="Wei S."/>
            <person name="Zheng Y."/>
            <person name="Lin W."/>
            <person name="Duan Y."/>
            <person name="Cao H."/>
            <person name="Xiong S."/>
            <person name="Wang X."/>
            <person name="Wei L."/>
            <person name="Li C."/>
            <person name="Ma Q."/>
            <person name="Ju M."/>
            <person name="Zhao R."/>
            <person name="Li G."/>
            <person name="Mu C."/>
            <person name="Tian Q."/>
            <person name="Mei H."/>
            <person name="Zhang T."/>
            <person name="Gao T."/>
            <person name="Zhang H."/>
        </authorList>
    </citation>
    <scope>NUCLEOTIDE SEQUENCE</scope>
    <source>
        <strain evidence="1">3651</strain>
    </source>
</reference>